<dbReference type="CDD" id="cd23507">
    <property type="entry name" value="hydrophobin_I"/>
    <property type="match status" value="1"/>
</dbReference>
<name>A0A1L7TPJ9_FUSMA</name>
<dbReference type="SMART" id="SM00075">
    <property type="entry name" value="HYDRO"/>
    <property type="match status" value="1"/>
</dbReference>
<reference evidence="4" key="1">
    <citation type="journal article" date="2016" name="Genome Biol. Evol.">
        <title>Comparative 'omics' of the Fusarium fujikuroi species complex highlights differences in genetic potential and metabolite synthesis.</title>
        <authorList>
            <person name="Niehaus E.-M."/>
            <person name="Muensterkoetter M."/>
            <person name="Proctor R.H."/>
            <person name="Brown D.W."/>
            <person name="Sharon A."/>
            <person name="Idan Y."/>
            <person name="Oren-Young L."/>
            <person name="Sieber C.M."/>
            <person name="Novak O."/>
            <person name="Pencik A."/>
            <person name="Tarkowska D."/>
            <person name="Hromadova K."/>
            <person name="Freeman S."/>
            <person name="Maymon M."/>
            <person name="Elazar M."/>
            <person name="Youssef S.A."/>
            <person name="El-Shabrawy E.S.M."/>
            <person name="Shalaby A.B.A."/>
            <person name="Houterman P."/>
            <person name="Brock N.L."/>
            <person name="Burkhardt I."/>
            <person name="Tsavkelova E.A."/>
            <person name="Dickschat J.S."/>
            <person name="Galuszka P."/>
            <person name="Gueldener U."/>
            <person name="Tudzynski B."/>
        </authorList>
    </citation>
    <scope>NUCLEOTIDE SEQUENCE [LARGE SCALE GENOMIC DNA]</scope>
    <source>
        <strain evidence="4">MRC7560</strain>
    </source>
</reference>
<comment type="similarity">
    <text evidence="2">Belongs to the fungal hydrophobin family.</text>
</comment>
<dbReference type="EMBL" id="FCQH01000008">
    <property type="protein sequence ID" value="CVK96716.1"/>
    <property type="molecule type" value="Genomic_DNA"/>
</dbReference>
<protein>
    <recommendedName>
        <fullName evidence="2">Hydrophobin</fullName>
    </recommendedName>
</protein>
<keyword evidence="1 2" id="KW-1015">Disulfide bond</keyword>
<comment type="caution">
    <text evidence="3">The sequence shown here is derived from an EMBL/GenBank/DDBJ whole genome shotgun (WGS) entry which is preliminary data.</text>
</comment>
<evidence type="ECO:0000256" key="2">
    <source>
        <dbReference type="RuleBase" id="RU365009"/>
    </source>
</evidence>
<keyword evidence="2" id="KW-0964">Secreted</keyword>
<dbReference type="InterPro" id="IPR001338">
    <property type="entry name" value="Class_I_Hydrophobin"/>
</dbReference>
<proteinExistence type="inferred from homology"/>
<sequence>MRFSALALSIFLGAVSAGPCRPSSVESSSETTGLVGVTTIESFSSTFAATVSTEPADATTTTAAITSILETTTESSAVAATTTAAASICVAPAALTCCQTVGTPTSPVISLLLGLLGIVVQDPNTVLGATCSSITNPAACPAIAVCCNDNSHGGLISIGCSRV</sequence>
<dbReference type="AlphaFoldDB" id="A0A1L7TPJ9"/>
<organism evidence="3 4">
    <name type="scientific">Fusarium mangiferae</name>
    <name type="common">Mango malformation disease fungus</name>
    <dbReference type="NCBI Taxonomy" id="192010"/>
    <lineage>
        <taxon>Eukaryota</taxon>
        <taxon>Fungi</taxon>
        <taxon>Dikarya</taxon>
        <taxon>Ascomycota</taxon>
        <taxon>Pezizomycotina</taxon>
        <taxon>Sordariomycetes</taxon>
        <taxon>Hypocreomycetidae</taxon>
        <taxon>Hypocreales</taxon>
        <taxon>Nectriaceae</taxon>
        <taxon>Fusarium</taxon>
        <taxon>Fusarium fujikuroi species complex</taxon>
    </lineage>
</organism>
<dbReference type="VEuPathDB" id="FungiDB:FMAN_11046"/>
<dbReference type="GeneID" id="65090298"/>
<feature type="chain" id="PRO_5013987888" description="Hydrophobin" evidence="2">
    <location>
        <begin position="18"/>
        <end position="163"/>
    </location>
</feature>
<dbReference type="Pfam" id="PF01185">
    <property type="entry name" value="Hydrophobin"/>
    <property type="match status" value="1"/>
</dbReference>
<evidence type="ECO:0000313" key="3">
    <source>
        <dbReference type="EMBL" id="CVK96716.1"/>
    </source>
</evidence>
<dbReference type="GO" id="GO:0005199">
    <property type="term" value="F:structural constituent of cell wall"/>
    <property type="evidence" value="ECO:0007669"/>
    <property type="project" value="InterPro"/>
</dbReference>
<dbReference type="Proteomes" id="UP000184255">
    <property type="component" value="Unassembled WGS sequence"/>
</dbReference>
<dbReference type="GO" id="GO:0009277">
    <property type="term" value="C:fungal-type cell wall"/>
    <property type="evidence" value="ECO:0007669"/>
    <property type="project" value="InterPro"/>
</dbReference>
<evidence type="ECO:0000313" key="4">
    <source>
        <dbReference type="Proteomes" id="UP000184255"/>
    </source>
</evidence>
<gene>
    <name evidence="3" type="ORF">FMAN_11046</name>
</gene>
<feature type="signal peptide" evidence="2">
    <location>
        <begin position="1"/>
        <end position="17"/>
    </location>
</feature>
<dbReference type="RefSeq" id="XP_041684134.1">
    <property type="nucleotide sequence ID" value="XM_041833807.1"/>
</dbReference>
<accession>A0A1L7TPJ9</accession>
<keyword evidence="2" id="KW-0732">Signal</keyword>
<keyword evidence="4" id="KW-1185">Reference proteome</keyword>
<keyword evidence="2" id="KW-0134">Cell wall</keyword>
<comment type="subcellular location">
    <subcellularLocation>
        <location evidence="2">Secreted</location>
        <location evidence="2">Cell wall</location>
    </subcellularLocation>
</comment>
<evidence type="ECO:0000256" key="1">
    <source>
        <dbReference type="ARBA" id="ARBA00023157"/>
    </source>
</evidence>